<reference evidence="7 8" key="1">
    <citation type="submission" date="2019-03" db="EMBL/GenBank/DDBJ databases">
        <title>Genomic Encyclopedia of Type Strains, Phase IV (KMG-IV): sequencing the most valuable type-strain genomes for metagenomic binning, comparative biology and taxonomic classification.</title>
        <authorList>
            <person name="Goeker M."/>
        </authorList>
    </citation>
    <scope>NUCLEOTIDE SEQUENCE [LARGE SCALE GENOMIC DNA]</scope>
    <source>
        <strain evidence="7 8">DSM 45361</strain>
    </source>
</reference>
<dbReference type="PRINTS" id="PR00455">
    <property type="entry name" value="HTHTETR"/>
</dbReference>
<evidence type="ECO:0000256" key="2">
    <source>
        <dbReference type="ARBA" id="ARBA00023125"/>
    </source>
</evidence>
<dbReference type="GO" id="GO:0003700">
    <property type="term" value="F:DNA-binding transcription factor activity"/>
    <property type="evidence" value="ECO:0007669"/>
    <property type="project" value="TreeGrafter"/>
</dbReference>
<dbReference type="InterPro" id="IPR001647">
    <property type="entry name" value="HTH_TetR"/>
</dbReference>
<keyword evidence="1" id="KW-0805">Transcription regulation</keyword>
<evidence type="ECO:0000256" key="1">
    <source>
        <dbReference type="ARBA" id="ARBA00023015"/>
    </source>
</evidence>
<sequence>MSAGPRRTQEIFKATLDLLAEHGYDRLAIEAVAARAEVNKTTIYRWWASKDELLAAALVNSSVLEFPIPDTGSLRGDLLALAGEITRLLTKPPTAQIAAATLIATPGRPALASVAAQFFIDRRAREHPVFERAVARGELASGADQAMIMDMLAGALWFRVLVQSQPAPRRYLVSLVDSVLAGVSPGSPDRATPSGRPSATAPGSRAGSRPASAWSPADR</sequence>
<dbReference type="Gene3D" id="1.10.10.60">
    <property type="entry name" value="Homeodomain-like"/>
    <property type="match status" value="1"/>
</dbReference>
<evidence type="ECO:0000259" key="6">
    <source>
        <dbReference type="PROSITE" id="PS50977"/>
    </source>
</evidence>
<dbReference type="Pfam" id="PF16859">
    <property type="entry name" value="TetR_C_11"/>
    <property type="match status" value="1"/>
</dbReference>
<dbReference type="PROSITE" id="PS50977">
    <property type="entry name" value="HTH_TETR_2"/>
    <property type="match status" value="1"/>
</dbReference>
<dbReference type="InterPro" id="IPR050109">
    <property type="entry name" value="HTH-type_TetR-like_transc_reg"/>
</dbReference>
<evidence type="ECO:0000256" key="5">
    <source>
        <dbReference type="SAM" id="MobiDB-lite"/>
    </source>
</evidence>
<dbReference type="SUPFAM" id="SSF48498">
    <property type="entry name" value="Tetracyclin repressor-like, C-terminal domain"/>
    <property type="match status" value="1"/>
</dbReference>
<evidence type="ECO:0000256" key="4">
    <source>
        <dbReference type="PROSITE-ProRule" id="PRU00335"/>
    </source>
</evidence>
<dbReference type="InterPro" id="IPR011075">
    <property type="entry name" value="TetR_C"/>
</dbReference>
<dbReference type="InterPro" id="IPR036271">
    <property type="entry name" value="Tet_transcr_reg_TetR-rel_C_sf"/>
</dbReference>
<dbReference type="PANTHER" id="PTHR30055">
    <property type="entry name" value="HTH-TYPE TRANSCRIPTIONAL REGULATOR RUTR"/>
    <property type="match status" value="1"/>
</dbReference>
<dbReference type="InterPro" id="IPR009057">
    <property type="entry name" value="Homeodomain-like_sf"/>
</dbReference>
<dbReference type="AlphaFoldDB" id="A0A4R6SBA2"/>
<name>A0A4R6SBA2_LABRH</name>
<keyword evidence="3" id="KW-0804">Transcription</keyword>
<proteinExistence type="predicted"/>
<dbReference type="Gene3D" id="1.10.357.10">
    <property type="entry name" value="Tetracycline Repressor, domain 2"/>
    <property type="match status" value="1"/>
</dbReference>
<evidence type="ECO:0000313" key="8">
    <source>
        <dbReference type="Proteomes" id="UP000295444"/>
    </source>
</evidence>
<keyword evidence="2 4" id="KW-0238">DNA-binding</keyword>
<comment type="caution">
    <text evidence="7">The sequence shown here is derived from an EMBL/GenBank/DDBJ whole genome shotgun (WGS) entry which is preliminary data.</text>
</comment>
<accession>A0A4R6SBA2</accession>
<feature type="region of interest" description="Disordered" evidence="5">
    <location>
        <begin position="184"/>
        <end position="219"/>
    </location>
</feature>
<gene>
    <name evidence="7" type="ORF">EV186_103152</name>
</gene>
<dbReference type="SUPFAM" id="SSF46689">
    <property type="entry name" value="Homeodomain-like"/>
    <property type="match status" value="1"/>
</dbReference>
<evidence type="ECO:0000313" key="7">
    <source>
        <dbReference type="EMBL" id="TDP97191.1"/>
    </source>
</evidence>
<dbReference type="Pfam" id="PF00440">
    <property type="entry name" value="TetR_N"/>
    <property type="match status" value="1"/>
</dbReference>
<protein>
    <submittedName>
        <fullName evidence="7">TetR family transcriptional regulator</fullName>
    </submittedName>
</protein>
<feature type="domain" description="HTH tetR-type" evidence="6">
    <location>
        <begin position="5"/>
        <end position="65"/>
    </location>
</feature>
<dbReference type="RefSeq" id="WP_133850434.1">
    <property type="nucleotide sequence ID" value="NZ_SNXZ01000003.1"/>
</dbReference>
<dbReference type="Proteomes" id="UP000295444">
    <property type="component" value="Unassembled WGS sequence"/>
</dbReference>
<evidence type="ECO:0000256" key="3">
    <source>
        <dbReference type="ARBA" id="ARBA00023163"/>
    </source>
</evidence>
<organism evidence="7 8">
    <name type="scientific">Labedaea rhizosphaerae</name>
    <dbReference type="NCBI Taxonomy" id="598644"/>
    <lineage>
        <taxon>Bacteria</taxon>
        <taxon>Bacillati</taxon>
        <taxon>Actinomycetota</taxon>
        <taxon>Actinomycetes</taxon>
        <taxon>Pseudonocardiales</taxon>
        <taxon>Pseudonocardiaceae</taxon>
        <taxon>Labedaea</taxon>
    </lineage>
</organism>
<keyword evidence="8" id="KW-1185">Reference proteome</keyword>
<dbReference type="OrthoDB" id="9796019at2"/>
<dbReference type="GO" id="GO:0000976">
    <property type="term" value="F:transcription cis-regulatory region binding"/>
    <property type="evidence" value="ECO:0007669"/>
    <property type="project" value="TreeGrafter"/>
</dbReference>
<dbReference type="PANTHER" id="PTHR30055:SF148">
    <property type="entry name" value="TETR-FAMILY TRANSCRIPTIONAL REGULATOR"/>
    <property type="match status" value="1"/>
</dbReference>
<dbReference type="EMBL" id="SNXZ01000003">
    <property type="protein sequence ID" value="TDP97191.1"/>
    <property type="molecule type" value="Genomic_DNA"/>
</dbReference>
<feature type="DNA-binding region" description="H-T-H motif" evidence="4">
    <location>
        <begin position="28"/>
        <end position="47"/>
    </location>
</feature>